<proteinExistence type="predicted"/>
<reference evidence="1 2" key="1">
    <citation type="submission" date="2018-08" db="EMBL/GenBank/DDBJ databases">
        <title>A genome reference for cultivated species of the human gut microbiota.</title>
        <authorList>
            <person name="Zou Y."/>
            <person name="Xue W."/>
            <person name="Luo G."/>
        </authorList>
    </citation>
    <scope>NUCLEOTIDE SEQUENCE [LARGE SCALE GENOMIC DNA]</scope>
    <source>
        <strain evidence="1 2">AF31-17AC</strain>
    </source>
</reference>
<gene>
    <name evidence="1" type="ORF">DWZ29_05870</name>
</gene>
<evidence type="ECO:0000313" key="1">
    <source>
        <dbReference type="EMBL" id="RHN14531.1"/>
    </source>
</evidence>
<dbReference type="Proteomes" id="UP000283700">
    <property type="component" value="Unassembled WGS sequence"/>
</dbReference>
<protein>
    <submittedName>
        <fullName evidence="1">Helix-turn-helix domain-containing protein</fullName>
    </submittedName>
</protein>
<accession>A0A415U987</accession>
<comment type="caution">
    <text evidence="1">The sequence shown here is derived from an EMBL/GenBank/DDBJ whole genome shotgun (WGS) entry which is preliminary data.</text>
</comment>
<name>A0A415U987_9FIRM</name>
<dbReference type="RefSeq" id="WP_118485870.1">
    <property type="nucleotide sequence ID" value="NZ_QRQO01000012.1"/>
</dbReference>
<evidence type="ECO:0000313" key="2">
    <source>
        <dbReference type="Proteomes" id="UP000283700"/>
    </source>
</evidence>
<sequence length="68" mass="7544">MTKQLYTAKEVAELCGISESSAYKIIARLNKELKDKGYLTFSGKVSRAYFSERMYGGVVGAEVKEKGN</sequence>
<organism evidence="1 2">
    <name type="scientific">Anaerobutyricum hallii</name>
    <dbReference type="NCBI Taxonomy" id="39488"/>
    <lineage>
        <taxon>Bacteria</taxon>
        <taxon>Bacillati</taxon>
        <taxon>Bacillota</taxon>
        <taxon>Clostridia</taxon>
        <taxon>Lachnospirales</taxon>
        <taxon>Lachnospiraceae</taxon>
        <taxon>Anaerobutyricum</taxon>
    </lineage>
</organism>
<dbReference type="EMBL" id="QRQO01000012">
    <property type="protein sequence ID" value="RHN14531.1"/>
    <property type="molecule type" value="Genomic_DNA"/>
</dbReference>
<dbReference type="AlphaFoldDB" id="A0A415U987"/>